<protein>
    <recommendedName>
        <fullName evidence="6">O-antigen ligase-related domain-containing protein</fullName>
    </recommendedName>
</protein>
<dbReference type="PATRIC" id="fig|1618366.3.peg.703"/>
<feature type="transmembrane region" description="Helical" evidence="5">
    <location>
        <begin position="117"/>
        <end position="140"/>
    </location>
</feature>
<reference evidence="7 8" key="1">
    <citation type="journal article" date="2015" name="Nature">
        <title>rRNA introns, odd ribosomes, and small enigmatic genomes across a large radiation of phyla.</title>
        <authorList>
            <person name="Brown C.T."/>
            <person name="Hug L.A."/>
            <person name="Thomas B.C."/>
            <person name="Sharon I."/>
            <person name="Castelle C.J."/>
            <person name="Singh A."/>
            <person name="Wilkins M.J."/>
            <person name="Williams K.H."/>
            <person name="Banfield J.F."/>
        </authorList>
    </citation>
    <scope>NUCLEOTIDE SEQUENCE [LARGE SCALE GENOMIC DNA]</scope>
</reference>
<evidence type="ECO:0000313" key="8">
    <source>
        <dbReference type="Proteomes" id="UP000034264"/>
    </source>
</evidence>
<feature type="transmembrane region" description="Helical" evidence="5">
    <location>
        <begin position="217"/>
        <end position="246"/>
    </location>
</feature>
<feature type="transmembrane region" description="Helical" evidence="5">
    <location>
        <begin position="382"/>
        <end position="398"/>
    </location>
</feature>
<feature type="domain" description="O-antigen ligase-related" evidence="6">
    <location>
        <begin position="218"/>
        <end position="338"/>
    </location>
</feature>
<evidence type="ECO:0000256" key="3">
    <source>
        <dbReference type="ARBA" id="ARBA00022989"/>
    </source>
</evidence>
<feature type="transmembrane region" description="Helical" evidence="5">
    <location>
        <begin position="7"/>
        <end position="26"/>
    </location>
</feature>
<evidence type="ECO:0000256" key="5">
    <source>
        <dbReference type="SAM" id="Phobius"/>
    </source>
</evidence>
<sequence length="401" mass="45520">MVNLEKFLIVLFLLFLPSQLAFHFWPAWSLVNGIRVDYLSPTIYLTDLIILSLFLASRLRVRIPIFIIIFSILNILVSSSPLVSLYKWLRVLEYLWLFKYLTQKHLALSPWPLALSVIWTSALAWWQFFLQGSVGGLWYWLGERPLSVSTPLIAKVTLTIHNSLPTLVMRPYATFPHPNALAGFLLVGSVILYSFYTSPLRPSPIIGEGFRGRGMGLLAVLIALLTIPITFSRTVIVLEMLILLIWLRPLLLKVFLLISSIYFLISTSGSVASIPDRLDLIRKSLFLIQKSPILGVGLGSFIPATMNYELITNNYLYQPVHNIYLLLASELGLPAAMVIGYWLLVHGKKMLRTMNYELITAVAVIVITGAADHYWLTLHQNILLLIILIAYAYSYRWGSQR</sequence>
<evidence type="ECO:0000313" key="7">
    <source>
        <dbReference type="EMBL" id="KKU02701.1"/>
    </source>
</evidence>
<keyword evidence="3 5" id="KW-1133">Transmembrane helix</keyword>
<evidence type="ECO:0000256" key="1">
    <source>
        <dbReference type="ARBA" id="ARBA00004141"/>
    </source>
</evidence>
<proteinExistence type="predicted"/>
<feature type="transmembrane region" description="Helical" evidence="5">
    <location>
        <begin position="252"/>
        <end position="272"/>
    </location>
</feature>
<organism evidence="7 8">
    <name type="scientific">Candidatus Amesbacteria bacterium GW2011_GWC2_45_19</name>
    <dbReference type="NCBI Taxonomy" id="1618366"/>
    <lineage>
        <taxon>Bacteria</taxon>
        <taxon>Candidatus Amesiibacteriota</taxon>
    </lineage>
</organism>
<name>A0A0G1M3A2_9BACT</name>
<feature type="transmembrane region" description="Helical" evidence="5">
    <location>
        <begin position="38"/>
        <end position="56"/>
    </location>
</feature>
<comment type="subcellular location">
    <subcellularLocation>
        <location evidence="1">Membrane</location>
        <topology evidence="1">Multi-pass membrane protein</topology>
    </subcellularLocation>
</comment>
<feature type="transmembrane region" description="Helical" evidence="5">
    <location>
        <begin position="179"/>
        <end position="196"/>
    </location>
</feature>
<evidence type="ECO:0000259" key="6">
    <source>
        <dbReference type="Pfam" id="PF04932"/>
    </source>
</evidence>
<dbReference type="Pfam" id="PF04932">
    <property type="entry name" value="Wzy_C"/>
    <property type="match status" value="1"/>
</dbReference>
<evidence type="ECO:0000256" key="4">
    <source>
        <dbReference type="ARBA" id="ARBA00023136"/>
    </source>
</evidence>
<dbReference type="PANTHER" id="PTHR37422">
    <property type="entry name" value="TEICHURONIC ACID BIOSYNTHESIS PROTEIN TUAE"/>
    <property type="match status" value="1"/>
</dbReference>
<feature type="transmembrane region" description="Helical" evidence="5">
    <location>
        <begin position="63"/>
        <end position="86"/>
    </location>
</feature>
<comment type="caution">
    <text evidence="7">The sequence shown here is derived from an EMBL/GenBank/DDBJ whole genome shotgun (WGS) entry which is preliminary data.</text>
</comment>
<gene>
    <name evidence="7" type="ORF">UX05_C0009G0037</name>
</gene>
<dbReference type="Proteomes" id="UP000034264">
    <property type="component" value="Unassembled WGS sequence"/>
</dbReference>
<dbReference type="EMBL" id="LCKS01000009">
    <property type="protein sequence ID" value="KKU02701.1"/>
    <property type="molecule type" value="Genomic_DNA"/>
</dbReference>
<dbReference type="AlphaFoldDB" id="A0A0G1M3A2"/>
<dbReference type="GO" id="GO:0016020">
    <property type="term" value="C:membrane"/>
    <property type="evidence" value="ECO:0007669"/>
    <property type="project" value="UniProtKB-SubCell"/>
</dbReference>
<feature type="transmembrane region" description="Helical" evidence="5">
    <location>
        <begin position="323"/>
        <end position="344"/>
    </location>
</feature>
<accession>A0A0G1M3A2</accession>
<feature type="transmembrane region" description="Helical" evidence="5">
    <location>
        <begin position="356"/>
        <end position="376"/>
    </location>
</feature>
<keyword evidence="2 5" id="KW-0812">Transmembrane</keyword>
<dbReference type="InterPro" id="IPR007016">
    <property type="entry name" value="O-antigen_ligase-rel_domated"/>
</dbReference>
<dbReference type="PANTHER" id="PTHR37422:SF13">
    <property type="entry name" value="LIPOPOLYSACCHARIDE BIOSYNTHESIS PROTEIN PA4999-RELATED"/>
    <property type="match status" value="1"/>
</dbReference>
<dbReference type="InterPro" id="IPR051533">
    <property type="entry name" value="WaaL-like"/>
</dbReference>
<keyword evidence="4 5" id="KW-0472">Membrane</keyword>
<evidence type="ECO:0000256" key="2">
    <source>
        <dbReference type="ARBA" id="ARBA00022692"/>
    </source>
</evidence>